<dbReference type="InterPro" id="IPR011330">
    <property type="entry name" value="Glyco_hydro/deAcase_b/a-brl"/>
</dbReference>
<accession>A0A178IFG6</accession>
<feature type="domain" description="Glycoside hydrolase family 38 central" evidence="3">
    <location>
        <begin position="543"/>
        <end position="614"/>
    </location>
</feature>
<dbReference type="RefSeq" id="WP_068771232.1">
    <property type="nucleotide sequence ID" value="NZ_CP109796.1"/>
</dbReference>
<dbReference type="STRING" id="1184151.AW736_15570"/>
<dbReference type="Proteomes" id="UP000078486">
    <property type="component" value="Unassembled WGS sequence"/>
</dbReference>
<dbReference type="InterPro" id="IPR027291">
    <property type="entry name" value="Glyco_hydro_38_N_sf"/>
</dbReference>
<dbReference type="GO" id="GO:0006013">
    <property type="term" value="P:mannose metabolic process"/>
    <property type="evidence" value="ECO:0007669"/>
    <property type="project" value="InterPro"/>
</dbReference>
<gene>
    <name evidence="4" type="ORF">AW736_15570</name>
</gene>
<dbReference type="Pfam" id="PF07748">
    <property type="entry name" value="Glyco_hydro_38C"/>
    <property type="match status" value="1"/>
</dbReference>
<dbReference type="Pfam" id="PF01074">
    <property type="entry name" value="Glyco_hydro_38N"/>
    <property type="match status" value="1"/>
</dbReference>
<dbReference type="GO" id="GO:0009313">
    <property type="term" value="P:oligosaccharide catabolic process"/>
    <property type="evidence" value="ECO:0007669"/>
    <property type="project" value="TreeGrafter"/>
</dbReference>
<sequence length="1052" mass="116628">MSTNSRLLYFPQLLFPRLRRALTRLALSVWRDPVPLEVRRTRPVAGGFPFEKARQSALSPVAVPSAWKAPGFSTTWFRVSLPDGYTPRPDDHLHWDDNAEATAWLDGSPLFGFDATHRQWPWPKGAGEVWLESIFCQSGIWHAAAKGIGPVGSILNHARLVRKNEDAWLAYFDLEVLTDWLEEEIRRALPAEAEQLVAGFRNWPEMDSASSAFLPDGVGTGLANRWRPTLDRVSPLLRAVMRELDDAVSVYHDQGAAALRRELKKIYRRLRESGDVCKAVLTGHAHIDLVWLWPEATGEQKAVRTFATVRTLLDRYPEFHFGYSQPASYEAVERRAPGLMTQVRRQIAGGRWEATGAMYVESDTLMPCGEAILRSLLIGQERFKTLQGAPSPVLWLPDAFGFSGCLPRLMQLADVSWFFTNKLVWRMINKFPHSSFVWRGNDGAEVLAHVSRAIGYNNPARPKNLRLESEANSQADVHDEFLLPSGWGDGGGGPTADIIERVRRQADLRNQPAARWGRIDEFYARLEKVRDRLPVWRGEISLEAHRGTYTTQAEVKEVYRRLERALQTAEAARCAAGAGPVDARFWARLVFAQFHDCLPGSSVHEVYEEIVPELKRLEKEVLQDARDTLAKRAGASGEKTSAKQNETLFNPLPLPLQAWQGGKNGRLVTLPPLACSENSTTRAAESAPALVAEKNRLSNGIVEARFDRRGLLARLSVNGADALAGAPRLIAYRDVPYDLEAWEIDRQALDTGRPLALRDAGRIESGPGWAGLAQRWSRGESTVDVLWRLRAGGVALEVELKVDWREPESLLRFEAPTPFRGQTALFGAAFGGEWRLQQPGDPQQSAQWEVPANRWVMAADDGRQEGAFLLAEAKYGFSARDGIIGVSLLKSAKVTATTAFPPAFRSGPERCPWSDLGRHAIRLALGRLAADSPREAYPAALAETVFAEPLRVASGNRDAAVMPAIEGMPSMAPLWAVPVDADNWVLRLHESMGRRGTAHIAAPAGWHLSILEKALPGAADKPFPAGGEVEIGPFSFISLGLRRERDGVSHNI</sequence>
<dbReference type="CDD" id="cd10789">
    <property type="entry name" value="GH38N_AMII_ER_cytosolic"/>
    <property type="match status" value="1"/>
</dbReference>
<dbReference type="SUPFAM" id="SSF88713">
    <property type="entry name" value="Glycoside hydrolase/deacetylase"/>
    <property type="match status" value="1"/>
</dbReference>
<dbReference type="SUPFAM" id="SSF88688">
    <property type="entry name" value="Families 57/38 glycoside transferase middle domain"/>
    <property type="match status" value="1"/>
</dbReference>
<reference evidence="4 5" key="1">
    <citation type="submission" date="2016-01" db="EMBL/GenBank/DDBJ databases">
        <title>High potential of lignocellulose degradation of a new Verrucomicrobia species.</title>
        <authorList>
            <person name="Wang Y."/>
            <person name="Shi Y."/>
            <person name="Qiu Z."/>
            <person name="Liu S."/>
            <person name="Yang H."/>
        </authorList>
    </citation>
    <scope>NUCLEOTIDE SEQUENCE [LARGE SCALE GENOMIC DNA]</scope>
    <source>
        <strain evidence="4 5">TSB47</strain>
    </source>
</reference>
<dbReference type="OrthoDB" id="9772207at2"/>
<dbReference type="GO" id="GO:0004559">
    <property type="term" value="F:alpha-mannosidase activity"/>
    <property type="evidence" value="ECO:0007669"/>
    <property type="project" value="InterPro"/>
</dbReference>
<keyword evidence="1" id="KW-0378">Hydrolase</keyword>
<dbReference type="Gene3D" id="2.70.98.30">
    <property type="entry name" value="Golgi alpha-mannosidase II, domain 4"/>
    <property type="match status" value="1"/>
</dbReference>
<dbReference type="InterPro" id="IPR037094">
    <property type="entry name" value="Glyco_hydro_38_cen_sf"/>
</dbReference>
<name>A0A178IFG6_9BACT</name>
<dbReference type="AlphaFoldDB" id="A0A178IFG6"/>
<dbReference type="PANTHER" id="PTHR46017:SF1">
    <property type="entry name" value="ALPHA-MANNOSIDASE 2C1"/>
    <property type="match status" value="1"/>
</dbReference>
<evidence type="ECO:0000256" key="1">
    <source>
        <dbReference type="ARBA" id="ARBA00022801"/>
    </source>
</evidence>
<dbReference type="InterPro" id="IPR000602">
    <property type="entry name" value="Glyco_hydro_38_N"/>
</dbReference>
<comment type="caution">
    <text evidence="4">The sequence shown here is derived from an EMBL/GenBank/DDBJ whole genome shotgun (WGS) entry which is preliminary data.</text>
</comment>
<dbReference type="InterPro" id="IPR015341">
    <property type="entry name" value="Glyco_hydro_38_cen"/>
</dbReference>
<keyword evidence="2" id="KW-0326">Glycosidase</keyword>
<keyword evidence="5" id="KW-1185">Reference proteome</keyword>
<evidence type="ECO:0000256" key="2">
    <source>
        <dbReference type="ARBA" id="ARBA00023295"/>
    </source>
</evidence>
<dbReference type="Pfam" id="PF09261">
    <property type="entry name" value="Alpha-mann_mid"/>
    <property type="match status" value="1"/>
</dbReference>
<dbReference type="EMBL" id="LRRQ01000124">
    <property type="protein sequence ID" value="OAM88752.1"/>
    <property type="molecule type" value="Genomic_DNA"/>
</dbReference>
<dbReference type="Gene3D" id="3.20.110.10">
    <property type="entry name" value="Glycoside hydrolase 38, N terminal domain"/>
    <property type="match status" value="1"/>
</dbReference>
<evidence type="ECO:0000313" key="5">
    <source>
        <dbReference type="Proteomes" id="UP000078486"/>
    </source>
</evidence>
<organism evidence="4 5">
    <name type="scientific">Termitidicoccus mucosus</name>
    <dbReference type="NCBI Taxonomy" id="1184151"/>
    <lineage>
        <taxon>Bacteria</taxon>
        <taxon>Pseudomonadati</taxon>
        <taxon>Verrucomicrobiota</taxon>
        <taxon>Opitutia</taxon>
        <taxon>Opitutales</taxon>
        <taxon>Opitutaceae</taxon>
        <taxon>Termitidicoccus</taxon>
    </lineage>
</organism>
<dbReference type="Gene3D" id="1.20.1270.50">
    <property type="entry name" value="Glycoside hydrolase family 38, central domain"/>
    <property type="match status" value="1"/>
</dbReference>
<dbReference type="InterPro" id="IPR011682">
    <property type="entry name" value="Glyco_hydro_38_C"/>
</dbReference>
<evidence type="ECO:0000313" key="4">
    <source>
        <dbReference type="EMBL" id="OAM88752.1"/>
    </source>
</evidence>
<evidence type="ECO:0000259" key="3">
    <source>
        <dbReference type="SMART" id="SM00872"/>
    </source>
</evidence>
<dbReference type="PANTHER" id="PTHR46017">
    <property type="entry name" value="ALPHA-MANNOSIDASE 2C1"/>
    <property type="match status" value="1"/>
</dbReference>
<dbReference type="SMART" id="SM00872">
    <property type="entry name" value="Alpha-mann_mid"/>
    <property type="match status" value="1"/>
</dbReference>
<proteinExistence type="predicted"/>
<protein>
    <recommendedName>
        <fullName evidence="3">Glycoside hydrolase family 38 central domain-containing protein</fullName>
    </recommendedName>
</protein>
<dbReference type="InterPro" id="IPR028995">
    <property type="entry name" value="Glyco_hydro_57/38_cen_sf"/>
</dbReference>